<dbReference type="AlphaFoldDB" id="A0A4Y2TR34"/>
<dbReference type="EMBL" id="BGPR01030176">
    <property type="protein sequence ID" value="GBO02541.1"/>
    <property type="molecule type" value="Genomic_DNA"/>
</dbReference>
<proteinExistence type="predicted"/>
<keyword evidence="2" id="KW-1185">Reference proteome</keyword>
<organism evidence="1 2">
    <name type="scientific">Araneus ventricosus</name>
    <name type="common">Orbweaver spider</name>
    <name type="synonym">Epeira ventricosa</name>
    <dbReference type="NCBI Taxonomy" id="182803"/>
    <lineage>
        <taxon>Eukaryota</taxon>
        <taxon>Metazoa</taxon>
        <taxon>Ecdysozoa</taxon>
        <taxon>Arthropoda</taxon>
        <taxon>Chelicerata</taxon>
        <taxon>Arachnida</taxon>
        <taxon>Araneae</taxon>
        <taxon>Araneomorphae</taxon>
        <taxon>Entelegynae</taxon>
        <taxon>Araneoidea</taxon>
        <taxon>Araneidae</taxon>
        <taxon>Araneus</taxon>
    </lineage>
</organism>
<sequence>MVFIIHYCIFRYIADVLRRLGLIDANEIAAASVRPIAKHFDTLIPQVLERVHANSIANYLFAEEFLTDDNAEQLALAYLKALEESAESNEVNCNCDYNRNFQAISDGDISFLVSVGQPSSLQAREMAFYYAHEWLLAAVDYGSLRDLTVKK</sequence>
<dbReference type="InterPro" id="IPR043070">
    <property type="entry name" value="Spidroin_repeat"/>
</dbReference>
<name>A0A4Y2TR34_ARAVE</name>
<evidence type="ECO:0000313" key="1">
    <source>
        <dbReference type="EMBL" id="GBO02541.1"/>
    </source>
</evidence>
<protein>
    <submittedName>
        <fullName evidence="1">Uncharacterized protein</fullName>
    </submittedName>
</protein>
<reference evidence="1 2" key="1">
    <citation type="journal article" date="2019" name="Sci. Rep.">
        <title>Orb-weaving spider Araneus ventricosus genome elucidates the spidroin gene catalogue.</title>
        <authorList>
            <person name="Kono N."/>
            <person name="Nakamura H."/>
            <person name="Ohtoshi R."/>
            <person name="Moran D.A.P."/>
            <person name="Shinohara A."/>
            <person name="Yoshida Y."/>
            <person name="Fujiwara M."/>
            <person name="Mori M."/>
            <person name="Tomita M."/>
            <person name="Arakawa K."/>
        </authorList>
    </citation>
    <scope>NUCLEOTIDE SEQUENCE [LARGE SCALE GENOMIC DNA]</scope>
</reference>
<evidence type="ECO:0000313" key="2">
    <source>
        <dbReference type="Proteomes" id="UP000499080"/>
    </source>
</evidence>
<dbReference type="OrthoDB" id="6429372at2759"/>
<accession>A0A4Y2TR34</accession>
<dbReference type="Proteomes" id="UP000499080">
    <property type="component" value="Unassembled WGS sequence"/>
</dbReference>
<comment type="caution">
    <text evidence="1">The sequence shown here is derived from an EMBL/GenBank/DDBJ whole genome shotgun (WGS) entry which is preliminary data.</text>
</comment>
<gene>
    <name evidence="1" type="ORF">AVEN_166554_1</name>
</gene>
<dbReference type="Gene3D" id="1.10.274.60">
    <property type="entry name" value="Spidroin, repetitive domain"/>
    <property type="match status" value="1"/>
</dbReference>